<evidence type="ECO:0000256" key="7">
    <source>
        <dbReference type="ARBA" id="ARBA00022763"/>
    </source>
</evidence>
<dbReference type="EMBL" id="JACRSU010000001">
    <property type="protein sequence ID" value="MBC8539483.1"/>
    <property type="molecule type" value="Genomic_DNA"/>
</dbReference>
<evidence type="ECO:0000259" key="14">
    <source>
        <dbReference type="Pfam" id="PF02463"/>
    </source>
</evidence>
<evidence type="ECO:0000256" key="13">
    <source>
        <dbReference type="RuleBase" id="RU000578"/>
    </source>
</evidence>
<dbReference type="Proteomes" id="UP000611762">
    <property type="component" value="Unassembled WGS sequence"/>
</dbReference>
<dbReference type="InterPro" id="IPR018078">
    <property type="entry name" value="DNA-binding_RecF_CS"/>
</dbReference>
<dbReference type="CDD" id="cd03242">
    <property type="entry name" value="ABC_RecF"/>
    <property type="match status" value="1"/>
</dbReference>
<evidence type="ECO:0000256" key="12">
    <source>
        <dbReference type="HAMAP-Rule" id="MF_00365"/>
    </source>
</evidence>
<keyword evidence="11 12" id="KW-0742">SOS response</keyword>
<accession>A0A926DII4</accession>
<proteinExistence type="inferred from homology"/>
<protein>
    <recommendedName>
        <fullName evidence="3 12">DNA replication and repair protein RecF</fullName>
    </recommendedName>
</protein>
<dbReference type="InterPro" id="IPR027417">
    <property type="entry name" value="P-loop_NTPase"/>
</dbReference>
<evidence type="ECO:0000256" key="4">
    <source>
        <dbReference type="ARBA" id="ARBA00022490"/>
    </source>
</evidence>
<keyword evidence="16" id="KW-1185">Reference proteome</keyword>
<dbReference type="AlphaFoldDB" id="A0A926DII4"/>
<keyword evidence="7 12" id="KW-0227">DNA damage</keyword>
<dbReference type="HAMAP" id="MF_00365">
    <property type="entry name" value="RecF"/>
    <property type="match status" value="1"/>
</dbReference>
<evidence type="ECO:0000256" key="8">
    <source>
        <dbReference type="ARBA" id="ARBA00022840"/>
    </source>
</evidence>
<dbReference type="GO" id="GO:0003697">
    <property type="term" value="F:single-stranded DNA binding"/>
    <property type="evidence" value="ECO:0007669"/>
    <property type="project" value="UniProtKB-UniRule"/>
</dbReference>
<dbReference type="PANTHER" id="PTHR32182">
    <property type="entry name" value="DNA REPLICATION AND REPAIR PROTEIN RECF"/>
    <property type="match status" value="1"/>
</dbReference>
<keyword evidence="4 12" id="KW-0963">Cytoplasm</keyword>
<dbReference type="GO" id="GO:0000731">
    <property type="term" value="P:DNA synthesis involved in DNA repair"/>
    <property type="evidence" value="ECO:0007669"/>
    <property type="project" value="TreeGrafter"/>
</dbReference>
<dbReference type="PROSITE" id="PS00618">
    <property type="entry name" value="RECF_2"/>
    <property type="match status" value="1"/>
</dbReference>
<evidence type="ECO:0000256" key="3">
    <source>
        <dbReference type="ARBA" id="ARBA00020170"/>
    </source>
</evidence>
<dbReference type="GO" id="GO:0009432">
    <property type="term" value="P:SOS response"/>
    <property type="evidence" value="ECO:0007669"/>
    <property type="project" value="UniProtKB-UniRule"/>
</dbReference>
<gene>
    <name evidence="12 15" type="primary">recF</name>
    <name evidence="15" type="ORF">H8698_00650</name>
</gene>
<reference evidence="15" key="1">
    <citation type="submission" date="2020-08" db="EMBL/GenBank/DDBJ databases">
        <title>Genome public.</title>
        <authorList>
            <person name="Liu C."/>
            <person name="Sun Q."/>
        </authorList>
    </citation>
    <scope>NUCLEOTIDE SEQUENCE</scope>
    <source>
        <strain evidence="15">H8</strain>
    </source>
</reference>
<feature type="binding site" evidence="12">
    <location>
        <begin position="30"/>
        <end position="37"/>
    </location>
    <ligand>
        <name>ATP</name>
        <dbReference type="ChEBI" id="CHEBI:30616"/>
    </ligand>
</feature>
<keyword evidence="10 12" id="KW-0234">DNA repair</keyword>
<dbReference type="Pfam" id="PF02463">
    <property type="entry name" value="SMC_N"/>
    <property type="match status" value="1"/>
</dbReference>
<dbReference type="GO" id="GO:0005524">
    <property type="term" value="F:ATP binding"/>
    <property type="evidence" value="ECO:0007669"/>
    <property type="project" value="UniProtKB-UniRule"/>
</dbReference>
<evidence type="ECO:0000313" key="16">
    <source>
        <dbReference type="Proteomes" id="UP000611762"/>
    </source>
</evidence>
<evidence type="ECO:0000256" key="10">
    <source>
        <dbReference type="ARBA" id="ARBA00023204"/>
    </source>
</evidence>
<comment type="function">
    <text evidence="12 13">The RecF protein is involved in DNA metabolism; it is required for DNA replication and normal SOS inducibility. RecF binds preferentially to single-stranded, linear DNA. It also seems to bind ATP.</text>
</comment>
<dbReference type="Gene3D" id="1.20.1050.90">
    <property type="entry name" value="RecF/RecN/SMC, N-terminal domain"/>
    <property type="match status" value="1"/>
</dbReference>
<keyword evidence="8 12" id="KW-0067">ATP-binding</keyword>
<dbReference type="InterPro" id="IPR042174">
    <property type="entry name" value="RecF_2"/>
</dbReference>
<dbReference type="GO" id="GO:0006260">
    <property type="term" value="P:DNA replication"/>
    <property type="evidence" value="ECO:0007669"/>
    <property type="project" value="UniProtKB-UniRule"/>
</dbReference>
<evidence type="ECO:0000256" key="5">
    <source>
        <dbReference type="ARBA" id="ARBA00022705"/>
    </source>
</evidence>
<evidence type="ECO:0000313" key="15">
    <source>
        <dbReference type="EMBL" id="MBC8539483.1"/>
    </source>
</evidence>
<dbReference type="Gene3D" id="3.40.50.300">
    <property type="entry name" value="P-loop containing nucleotide triphosphate hydrolases"/>
    <property type="match status" value="1"/>
</dbReference>
<comment type="similarity">
    <text evidence="2 12 13">Belongs to the RecF family.</text>
</comment>
<dbReference type="NCBIfam" id="TIGR00611">
    <property type="entry name" value="recf"/>
    <property type="match status" value="1"/>
</dbReference>
<evidence type="ECO:0000256" key="6">
    <source>
        <dbReference type="ARBA" id="ARBA00022741"/>
    </source>
</evidence>
<evidence type="ECO:0000256" key="11">
    <source>
        <dbReference type="ARBA" id="ARBA00023236"/>
    </source>
</evidence>
<keyword evidence="9 12" id="KW-0238">DNA-binding</keyword>
<dbReference type="GO" id="GO:0006302">
    <property type="term" value="P:double-strand break repair"/>
    <property type="evidence" value="ECO:0007669"/>
    <property type="project" value="TreeGrafter"/>
</dbReference>
<dbReference type="RefSeq" id="WP_249310610.1">
    <property type="nucleotide sequence ID" value="NZ_JACRSU010000001.1"/>
</dbReference>
<dbReference type="InterPro" id="IPR003395">
    <property type="entry name" value="RecF/RecN/SMC_N"/>
</dbReference>
<dbReference type="GO" id="GO:0005737">
    <property type="term" value="C:cytoplasm"/>
    <property type="evidence" value="ECO:0007669"/>
    <property type="project" value="UniProtKB-SubCell"/>
</dbReference>
<dbReference type="InterPro" id="IPR001238">
    <property type="entry name" value="DNA-binding_RecF"/>
</dbReference>
<sequence length="357" mass="41098">MYVKELRLSGFRNYKEESFSFCSGTNIIYGNNAQGKTNALEAVYLFSIGKSFRTQQDRELIRFDEAFTKIDVCFDDAQRENEIEIVVRRDRKKQIKINGVPINKMGELIGCFTVVLFSPDELNLTKGSPNARRRFLDIAVSQMRPKYYHLLRRYNKVLEQRNNLIKKLRHTNDETLKETLGVWNEKLSDYGMSVVTYRKKFVETLKTYAKEIHLEISGEEFGLAYRTGFSSKEEFLEKLNHSLNRELEMGFTLYGPHRDDLDIDIGGKDIKTYGSQGQHRSAVLALKLAQADMIFEDTGEYPVLLLDDIMSELDAGRRSYLSGKIKNKQVIITCTDAEDLPESANAKLIHIENGKII</sequence>
<evidence type="ECO:0000256" key="1">
    <source>
        <dbReference type="ARBA" id="ARBA00004496"/>
    </source>
</evidence>
<evidence type="ECO:0000256" key="2">
    <source>
        <dbReference type="ARBA" id="ARBA00008016"/>
    </source>
</evidence>
<keyword evidence="6 12" id="KW-0547">Nucleotide-binding</keyword>
<evidence type="ECO:0000256" key="9">
    <source>
        <dbReference type="ARBA" id="ARBA00023125"/>
    </source>
</evidence>
<organism evidence="15 16">
    <name type="scientific">Congzhengia minquanensis</name>
    <dbReference type="NCBI Taxonomy" id="2763657"/>
    <lineage>
        <taxon>Bacteria</taxon>
        <taxon>Bacillati</taxon>
        <taxon>Bacillota</taxon>
        <taxon>Clostridia</taxon>
        <taxon>Eubacteriales</taxon>
        <taxon>Oscillospiraceae</taxon>
        <taxon>Congzhengia</taxon>
    </lineage>
</organism>
<feature type="domain" description="RecF/RecN/SMC N-terminal" evidence="14">
    <location>
        <begin position="2"/>
        <end position="344"/>
    </location>
</feature>
<keyword evidence="5 12" id="KW-0235">DNA replication</keyword>
<dbReference type="PANTHER" id="PTHR32182:SF0">
    <property type="entry name" value="DNA REPLICATION AND REPAIR PROTEIN RECF"/>
    <property type="match status" value="1"/>
</dbReference>
<comment type="caution">
    <text evidence="15">The sequence shown here is derived from an EMBL/GenBank/DDBJ whole genome shotgun (WGS) entry which is preliminary data.</text>
</comment>
<comment type="subcellular location">
    <subcellularLocation>
        <location evidence="1 12 13">Cytoplasm</location>
    </subcellularLocation>
</comment>
<dbReference type="SUPFAM" id="SSF52540">
    <property type="entry name" value="P-loop containing nucleoside triphosphate hydrolases"/>
    <property type="match status" value="1"/>
</dbReference>
<name>A0A926DII4_9FIRM</name>